<keyword evidence="2" id="KW-1185">Reference proteome</keyword>
<evidence type="ECO:0000313" key="1">
    <source>
        <dbReference type="EMBL" id="GIH21153.1"/>
    </source>
</evidence>
<comment type="caution">
    <text evidence="1">The sequence shown here is derived from an EMBL/GenBank/DDBJ whole genome shotgun (WGS) entry which is preliminary data.</text>
</comment>
<dbReference type="Proteomes" id="UP000642748">
    <property type="component" value="Unassembled WGS sequence"/>
</dbReference>
<proteinExistence type="predicted"/>
<accession>A0A8J3R2A5</accession>
<gene>
    <name evidence="1" type="ORF">Raf01_93250</name>
</gene>
<dbReference type="AlphaFoldDB" id="A0A8J3R2A5"/>
<organism evidence="1 2">
    <name type="scientific">Rugosimonospora africana</name>
    <dbReference type="NCBI Taxonomy" id="556532"/>
    <lineage>
        <taxon>Bacteria</taxon>
        <taxon>Bacillati</taxon>
        <taxon>Actinomycetota</taxon>
        <taxon>Actinomycetes</taxon>
        <taxon>Micromonosporales</taxon>
        <taxon>Micromonosporaceae</taxon>
        <taxon>Rugosimonospora</taxon>
    </lineage>
</organism>
<sequence length="107" mass="11148">MIRTGRIGGISQFVEIRFAMLKLTGSAPVVELGGGARLGGFELGPPLHLAAMLGEDLDSVSSVEILSGADIPIPDGPGYVCGGDGALRLRRLLRSAGQVETWCGSRR</sequence>
<evidence type="ECO:0000313" key="2">
    <source>
        <dbReference type="Proteomes" id="UP000642748"/>
    </source>
</evidence>
<reference evidence="1" key="1">
    <citation type="submission" date="2021-01" db="EMBL/GenBank/DDBJ databases">
        <title>Whole genome shotgun sequence of Rugosimonospora africana NBRC 104875.</title>
        <authorList>
            <person name="Komaki H."/>
            <person name="Tamura T."/>
        </authorList>
    </citation>
    <scope>NUCLEOTIDE SEQUENCE</scope>
    <source>
        <strain evidence="1">NBRC 104875</strain>
    </source>
</reference>
<dbReference type="EMBL" id="BONZ01000118">
    <property type="protein sequence ID" value="GIH21153.1"/>
    <property type="molecule type" value="Genomic_DNA"/>
</dbReference>
<protein>
    <submittedName>
        <fullName evidence="1">Uncharacterized protein</fullName>
    </submittedName>
</protein>
<name>A0A8J3R2A5_9ACTN</name>